<comment type="function">
    <text evidence="6">Na(+)/H(+) antiporter that extrudes sodium in exchange for external protons.</text>
</comment>
<evidence type="ECO:0000256" key="6">
    <source>
        <dbReference type="HAMAP-Rule" id="MF_01844"/>
    </source>
</evidence>
<feature type="transmembrane region" description="Helical" evidence="6">
    <location>
        <begin position="64"/>
        <end position="86"/>
    </location>
</feature>
<feature type="transmembrane region" description="Helical" evidence="6">
    <location>
        <begin position="191"/>
        <end position="210"/>
    </location>
</feature>
<evidence type="ECO:0000256" key="1">
    <source>
        <dbReference type="ARBA" id="ARBA00004429"/>
    </source>
</evidence>
<accession>A0ABS1HRA9</accession>
<feature type="transmembrane region" description="Helical" evidence="6">
    <location>
        <begin position="138"/>
        <end position="155"/>
    </location>
</feature>
<dbReference type="NCBIfam" id="TIGR00773">
    <property type="entry name" value="NhaA"/>
    <property type="match status" value="1"/>
</dbReference>
<keyword evidence="3 6" id="KW-0812">Transmembrane</keyword>
<feature type="transmembrane region" description="Helical" evidence="6">
    <location>
        <begin position="20"/>
        <end position="44"/>
    </location>
</feature>
<keyword evidence="4 6" id="KW-1133">Transmembrane helix</keyword>
<sequence length="459" mass="50131">MSEIQSGTGRRRLGDPFQKFIKFFSSGSALLMIATAIAVIWANVDHDSYHHFWHSPFGISTEIFSVNMGLMHWINDGLMAIFFFVVGLEIKREFLAGELSSFKQASLPIFAAIGGMVVPIALYMMFGFEGTASKGWGIPMATDIAFSLGILSLLGKRVPLALKVFLTALAIVDDLGAVLVIALFYGGDLNWTYLMVAGLLLIVLTIANLRNIQDLKIYTFLGFIIWYLFLQSGVDGPGSGLHATIAGVLIAFTIPARPKVHINEFLARIKSGLTRFDSVPKSANERVLTDDQLYAINDVEYSVKKVQSPLQYIEHQFHGFISLFVLPLFALANAGVTLIHHGEGSSEVFTTLSLAIAFSLVVGKGLGITFFSWLAVRLGIAVKPKRSSWLSFLGLAFLGGIGFTMSIFIASLGFKGDAELLNQAKIGIFVGSIVAGLFGFYLLKYSLKKDEDQKPITTK</sequence>
<keyword evidence="6" id="KW-0050">Antiport</keyword>
<dbReference type="HAMAP" id="MF_01844">
    <property type="entry name" value="NhaA"/>
    <property type="match status" value="1"/>
</dbReference>
<gene>
    <name evidence="6 7" type="primary">nhaA</name>
    <name evidence="7" type="ORF">JIV24_20380</name>
</gene>
<comment type="similarity">
    <text evidence="6">Belongs to the NhaA Na(+)/H(+) (TC 2.A.33) antiporter family.</text>
</comment>
<feature type="transmembrane region" description="Helical" evidence="6">
    <location>
        <begin position="240"/>
        <end position="256"/>
    </location>
</feature>
<feature type="transmembrane region" description="Helical" evidence="6">
    <location>
        <begin position="164"/>
        <end position="185"/>
    </location>
</feature>
<keyword evidence="6" id="KW-0915">Sodium</keyword>
<keyword evidence="8" id="KW-1185">Reference proteome</keyword>
<feature type="transmembrane region" description="Helical" evidence="6">
    <location>
        <begin position="388"/>
        <end position="414"/>
    </location>
</feature>
<dbReference type="PANTHER" id="PTHR30341">
    <property type="entry name" value="SODIUM ION/PROTON ANTIPORTER NHAA-RELATED"/>
    <property type="match status" value="1"/>
</dbReference>
<keyword evidence="6" id="KW-0739">Sodium transport</keyword>
<dbReference type="Pfam" id="PF06965">
    <property type="entry name" value="Na_H_antiport_1"/>
    <property type="match status" value="1"/>
</dbReference>
<dbReference type="InterPro" id="IPR023171">
    <property type="entry name" value="Na/H_antiporter_dom_sf"/>
</dbReference>
<dbReference type="PANTHER" id="PTHR30341:SF0">
    <property type="entry name" value="NA(+)_H(+) ANTIPORTER NHAA"/>
    <property type="match status" value="1"/>
</dbReference>
<evidence type="ECO:0000256" key="5">
    <source>
        <dbReference type="ARBA" id="ARBA00023136"/>
    </source>
</evidence>
<dbReference type="RefSeq" id="WP_200466927.1">
    <property type="nucleotide sequence ID" value="NZ_JAENRR010000086.1"/>
</dbReference>
<feature type="transmembrane region" description="Helical" evidence="6">
    <location>
        <begin position="426"/>
        <end position="443"/>
    </location>
</feature>
<comment type="catalytic activity">
    <reaction evidence="6">
        <text>Na(+)(in) + 2 H(+)(out) = Na(+)(out) + 2 H(+)(in)</text>
        <dbReference type="Rhea" id="RHEA:29251"/>
        <dbReference type="ChEBI" id="CHEBI:15378"/>
        <dbReference type="ChEBI" id="CHEBI:29101"/>
    </reaction>
</comment>
<comment type="caution">
    <text evidence="7">The sequence shown here is derived from an EMBL/GenBank/DDBJ whole genome shotgun (WGS) entry which is preliminary data.</text>
</comment>
<reference evidence="7 8" key="1">
    <citation type="submission" date="2021-01" db="EMBL/GenBank/DDBJ databases">
        <title>Carboxyliciviraga sp.nov., isolated from coastal sediments.</title>
        <authorList>
            <person name="Lu D."/>
            <person name="Zhang T."/>
        </authorList>
    </citation>
    <scope>NUCLEOTIDE SEQUENCE [LARGE SCALE GENOMIC DNA]</scope>
    <source>
        <strain evidence="7 8">N1Y132</strain>
    </source>
</reference>
<feature type="transmembrane region" description="Helical" evidence="6">
    <location>
        <begin position="352"/>
        <end position="376"/>
    </location>
</feature>
<feature type="transmembrane region" description="Helical" evidence="6">
    <location>
        <begin position="320"/>
        <end position="340"/>
    </location>
</feature>
<dbReference type="InterPro" id="IPR004670">
    <property type="entry name" value="NhaA"/>
</dbReference>
<keyword evidence="5 6" id="KW-0472">Membrane</keyword>
<evidence type="ECO:0000313" key="7">
    <source>
        <dbReference type="EMBL" id="MBK3519709.1"/>
    </source>
</evidence>
<organism evidence="7 8">
    <name type="scientific">Carboxylicivirga marina</name>
    <dbReference type="NCBI Taxonomy" id="2800988"/>
    <lineage>
        <taxon>Bacteria</taxon>
        <taxon>Pseudomonadati</taxon>
        <taxon>Bacteroidota</taxon>
        <taxon>Bacteroidia</taxon>
        <taxon>Marinilabiliales</taxon>
        <taxon>Marinilabiliaceae</taxon>
        <taxon>Carboxylicivirga</taxon>
    </lineage>
</organism>
<dbReference type="Gene3D" id="1.20.1530.10">
    <property type="entry name" value="Na+/H+ antiporter like domain"/>
    <property type="match status" value="1"/>
</dbReference>
<dbReference type="EMBL" id="JAENRR010000086">
    <property type="protein sequence ID" value="MBK3519709.1"/>
    <property type="molecule type" value="Genomic_DNA"/>
</dbReference>
<comment type="subcellular location">
    <subcellularLocation>
        <location evidence="1">Cell inner membrane</location>
        <topology evidence="1">Multi-pass membrane protein</topology>
    </subcellularLocation>
    <subcellularLocation>
        <location evidence="6">Cell membrane</location>
        <topology evidence="6">Multi-pass membrane protein</topology>
    </subcellularLocation>
</comment>
<evidence type="ECO:0000256" key="3">
    <source>
        <dbReference type="ARBA" id="ARBA00022692"/>
    </source>
</evidence>
<evidence type="ECO:0000313" key="8">
    <source>
        <dbReference type="Proteomes" id="UP000605676"/>
    </source>
</evidence>
<evidence type="ECO:0000256" key="4">
    <source>
        <dbReference type="ARBA" id="ARBA00022989"/>
    </source>
</evidence>
<dbReference type="Proteomes" id="UP000605676">
    <property type="component" value="Unassembled WGS sequence"/>
</dbReference>
<feature type="transmembrane region" description="Helical" evidence="6">
    <location>
        <begin position="107"/>
        <end position="126"/>
    </location>
</feature>
<name>A0ABS1HRA9_9BACT</name>
<evidence type="ECO:0000256" key="2">
    <source>
        <dbReference type="ARBA" id="ARBA00022475"/>
    </source>
</evidence>
<keyword evidence="6" id="KW-0813">Transport</keyword>
<proteinExistence type="inferred from homology"/>
<feature type="transmembrane region" description="Helical" evidence="6">
    <location>
        <begin position="217"/>
        <end position="234"/>
    </location>
</feature>
<keyword evidence="6" id="KW-0406">Ion transport</keyword>
<protein>
    <recommendedName>
        <fullName evidence="6">Na(+)/H(+) antiporter NhaA</fullName>
    </recommendedName>
    <alternativeName>
        <fullName evidence="6">Sodium/proton antiporter NhaA</fullName>
    </alternativeName>
</protein>
<keyword evidence="2 6" id="KW-1003">Cell membrane</keyword>